<feature type="transmembrane region" description="Helical" evidence="1">
    <location>
        <begin position="199"/>
        <end position="215"/>
    </location>
</feature>
<keyword evidence="1" id="KW-0472">Membrane</keyword>
<feature type="transmembrane region" description="Helical" evidence="1">
    <location>
        <begin position="123"/>
        <end position="140"/>
    </location>
</feature>
<protein>
    <submittedName>
        <fullName evidence="2">Glycosyltransferase family 39 protein</fullName>
        <ecNumber evidence="2">2.4.-.-</ecNumber>
    </submittedName>
</protein>
<keyword evidence="3" id="KW-1185">Reference proteome</keyword>
<evidence type="ECO:0000313" key="2">
    <source>
        <dbReference type="EMBL" id="MBW6396769.1"/>
    </source>
</evidence>
<keyword evidence="1" id="KW-0812">Transmembrane</keyword>
<dbReference type="EMBL" id="JAHYBZ010000001">
    <property type="protein sequence ID" value="MBW6396769.1"/>
    <property type="molecule type" value="Genomic_DNA"/>
</dbReference>
<accession>A0ABS7A6I5</accession>
<name>A0ABS7A6I5_9PROT</name>
<feature type="transmembrane region" description="Helical" evidence="1">
    <location>
        <begin position="146"/>
        <end position="164"/>
    </location>
</feature>
<keyword evidence="1" id="KW-1133">Transmembrane helix</keyword>
<dbReference type="GO" id="GO:0016757">
    <property type="term" value="F:glycosyltransferase activity"/>
    <property type="evidence" value="ECO:0007669"/>
    <property type="project" value="UniProtKB-KW"/>
</dbReference>
<feature type="transmembrane region" description="Helical" evidence="1">
    <location>
        <begin position="310"/>
        <end position="326"/>
    </location>
</feature>
<feature type="transmembrane region" description="Helical" evidence="1">
    <location>
        <begin position="222"/>
        <end position="245"/>
    </location>
</feature>
<evidence type="ECO:0000313" key="3">
    <source>
        <dbReference type="Proteomes" id="UP001196565"/>
    </source>
</evidence>
<feature type="transmembrane region" description="Helical" evidence="1">
    <location>
        <begin position="96"/>
        <end position="116"/>
    </location>
</feature>
<feature type="transmembrane region" description="Helical" evidence="1">
    <location>
        <begin position="278"/>
        <end position="298"/>
    </location>
</feature>
<gene>
    <name evidence="2" type="ORF">KPL78_02870</name>
</gene>
<evidence type="ECO:0000256" key="1">
    <source>
        <dbReference type="SAM" id="Phobius"/>
    </source>
</evidence>
<dbReference type="RefSeq" id="WP_219761284.1">
    <property type="nucleotide sequence ID" value="NZ_JAHYBZ010000001.1"/>
</dbReference>
<feature type="transmembrane region" description="Helical" evidence="1">
    <location>
        <begin position="26"/>
        <end position="44"/>
    </location>
</feature>
<feature type="transmembrane region" description="Helical" evidence="1">
    <location>
        <begin position="361"/>
        <end position="380"/>
    </location>
</feature>
<feature type="transmembrane region" description="Helical" evidence="1">
    <location>
        <begin position="338"/>
        <end position="356"/>
    </location>
</feature>
<comment type="caution">
    <text evidence="2">The sequence shown here is derived from an EMBL/GenBank/DDBJ whole genome shotgun (WGS) entry which is preliminary data.</text>
</comment>
<sequence length="523" mass="55229">MLTRDENVPPDPVAAPPTVWRPSTSLLLAGLILGAFLIRCLGLFSDPVWIDEAASIGIGSLPWSVLFGEMARIEASPPGYYAIAKLVGIAAGQGGAPLRLLSAAAAALSILPLWIFCREAFGLRAAWLAGLIIALHALLFRMSQDGRTYAVLFFVFCCALLAAWRLTEAARRGEAGVPAVIALGVCQGGMLWLHHTAGIADLALNVFVVALLLAAQQGIGRGIALLVAADLMGLLIGAAPIWWALQHAMEGAFVTRWIAPPDLEDVALIYIRGLVAPFHSPISVLTGLLSIAGVLIGLHARHHEGWPARVALVALLGTAAILFPVLSQSWPVMLERTVLFMVAPLAASIAAGIALLPRRVFLGCAALLVGLHGFGIVRYLDWPAHKERWDHAAVLLQSQASPNDRIVVTDSVFAAISLRMAATARGGLSAPILVVPAASPLEQRSAALLDPEGDTSVDALCTRLRGAATVWVVARPVPPIVESDPGFSTLSAVRAVLRAAGGQIIFESSMITVDIERWRVPGC</sequence>
<proteinExistence type="predicted"/>
<dbReference type="Proteomes" id="UP001196565">
    <property type="component" value="Unassembled WGS sequence"/>
</dbReference>
<keyword evidence="2" id="KW-0808">Transferase</keyword>
<reference evidence="2 3" key="1">
    <citation type="submission" date="2021-07" db="EMBL/GenBank/DDBJ databases">
        <authorList>
            <person name="So Y."/>
        </authorList>
    </citation>
    <scope>NUCLEOTIDE SEQUENCE [LARGE SCALE GENOMIC DNA]</scope>
    <source>
        <strain evidence="2 3">HJA6</strain>
    </source>
</reference>
<dbReference type="EC" id="2.4.-.-" evidence="2"/>
<keyword evidence="2" id="KW-0328">Glycosyltransferase</keyword>
<organism evidence="2 3">
    <name type="scientific">Roseomonas alba</name>
    <dbReference type="NCBI Taxonomy" id="2846776"/>
    <lineage>
        <taxon>Bacteria</taxon>
        <taxon>Pseudomonadati</taxon>
        <taxon>Pseudomonadota</taxon>
        <taxon>Alphaproteobacteria</taxon>
        <taxon>Acetobacterales</taxon>
        <taxon>Roseomonadaceae</taxon>
        <taxon>Roseomonas</taxon>
    </lineage>
</organism>